<dbReference type="Proteomes" id="UP000054928">
    <property type="component" value="Unassembled WGS sequence"/>
</dbReference>
<dbReference type="EMBL" id="CCYD01000610">
    <property type="protein sequence ID" value="CEG42163.1"/>
    <property type="molecule type" value="Genomic_DNA"/>
</dbReference>
<dbReference type="RefSeq" id="XP_024578532.1">
    <property type="nucleotide sequence ID" value="XM_024728012.1"/>
</dbReference>
<protein>
    <submittedName>
        <fullName evidence="1">Uncharacterized protein</fullName>
    </submittedName>
</protein>
<organism evidence="1 2">
    <name type="scientific">Plasmopara halstedii</name>
    <name type="common">Downy mildew of sunflower</name>
    <dbReference type="NCBI Taxonomy" id="4781"/>
    <lineage>
        <taxon>Eukaryota</taxon>
        <taxon>Sar</taxon>
        <taxon>Stramenopiles</taxon>
        <taxon>Oomycota</taxon>
        <taxon>Peronosporomycetes</taxon>
        <taxon>Peronosporales</taxon>
        <taxon>Peronosporaceae</taxon>
        <taxon>Plasmopara</taxon>
    </lineage>
</organism>
<reference evidence="2" key="1">
    <citation type="submission" date="2014-09" db="EMBL/GenBank/DDBJ databases">
        <authorList>
            <person name="Sharma Rahul"/>
            <person name="Thines Marco"/>
        </authorList>
    </citation>
    <scope>NUCLEOTIDE SEQUENCE [LARGE SCALE GENOMIC DNA]</scope>
</reference>
<dbReference type="AlphaFoldDB" id="A0A0N7L5Q9"/>
<keyword evidence="2" id="KW-1185">Reference proteome</keyword>
<proteinExistence type="predicted"/>
<dbReference type="GeneID" id="36407515"/>
<accession>A0A0N7L5Q9</accession>
<evidence type="ECO:0000313" key="1">
    <source>
        <dbReference type="EMBL" id="CEG42163.1"/>
    </source>
</evidence>
<sequence length="106" mass="12084">MNNLLDVRGISETETVCVIKVLLNEQLGILLERKTPLQVSLSLLSQMQTYQDCHKRLHPYTLLEYACKLHEPIKPFEAITVRLEESNQSTFSTVIPSPLQAEDSPF</sequence>
<evidence type="ECO:0000313" key="2">
    <source>
        <dbReference type="Proteomes" id="UP000054928"/>
    </source>
</evidence>
<name>A0A0N7L5Q9_PLAHL</name>